<dbReference type="InterPro" id="IPR050764">
    <property type="entry name" value="CbbQ/NirQ/NorQ/GpvN"/>
</dbReference>
<dbReference type="InterPro" id="IPR041628">
    <property type="entry name" value="ChlI/MoxR_AAA_lid"/>
</dbReference>
<dbReference type="PIRSF" id="PIRSF002849">
    <property type="entry name" value="AAA_ATPase_chaperone_MoxR_prd"/>
    <property type="match status" value="1"/>
</dbReference>
<dbReference type="Gene3D" id="1.10.8.80">
    <property type="entry name" value="Magnesium chelatase subunit I, C-Terminal domain"/>
    <property type="match status" value="1"/>
</dbReference>
<comment type="caution">
    <text evidence="6">The sequence shown here is derived from an EMBL/GenBank/DDBJ whole genome shotgun (WGS) entry which is preliminary data.</text>
</comment>
<keyword evidence="2" id="KW-0067">ATP-binding</keyword>
<evidence type="ECO:0000259" key="4">
    <source>
        <dbReference type="Pfam" id="PF07726"/>
    </source>
</evidence>
<dbReference type="Pfam" id="PF17863">
    <property type="entry name" value="AAA_lid_2"/>
    <property type="match status" value="1"/>
</dbReference>
<reference evidence="6" key="1">
    <citation type="journal article" date="2020" name="mSystems">
        <title>Genome- and Community-Level Interaction Insights into Carbon Utilization and Element Cycling Functions of Hydrothermarchaeota in Hydrothermal Sediment.</title>
        <authorList>
            <person name="Zhou Z."/>
            <person name="Liu Y."/>
            <person name="Xu W."/>
            <person name="Pan J."/>
            <person name="Luo Z.H."/>
            <person name="Li M."/>
        </authorList>
    </citation>
    <scope>NUCLEOTIDE SEQUENCE [LARGE SCALE GENOMIC DNA]</scope>
    <source>
        <strain evidence="6">HyVt-505</strain>
    </source>
</reference>
<sequence>MAAAMTKVLASAEQVILGKNQQLRLALTCMLAKGHLLIEDQPGMGKTTLAHVLARVMGLEFQRVQFTSDLLPSDILGASVYDKDNGKFTFHPGPIFAQLVLADEVNRATPKCQSALLEAMEEHQVTVEGNTYDLPKPFFVIATQNPTHQIGTFPLPESQLDRFLIRLSIGYPDKQAERELLAGRDRREIAATLKPSLTPKQLLAIQAQVPRVHVSDALLDYLQALLDFSRQAPEFSVGLSPRGGLALLRAAQAWALLHGRNHVLPEDLQMVLPGVAGHRLQGRGESSGQGPDLLASRLLEVPIP</sequence>
<proteinExistence type="inferred from homology"/>
<gene>
    <name evidence="6" type="ORF">ENJ65_00585</name>
</gene>
<evidence type="ECO:0000256" key="1">
    <source>
        <dbReference type="ARBA" id="ARBA00022741"/>
    </source>
</evidence>
<dbReference type="AlphaFoldDB" id="A0A832J2W1"/>
<dbReference type="GO" id="GO:0016887">
    <property type="term" value="F:ATP hydrolysis activity"/>
    <property type="evidence" value="ECO:0007669"/>
    <property type="project" value="InterPro"/>
</dbReference>
<dbReference type="Proteomes" id="UP000885832">
    <property type="component" value="Unassembled WGS sequence"/>
</dbReference>
<dbReference type="FunFam" id="3.40.50.300:FF:000640">
    <property type="entry name" value="MoxR family ATPase"/>
    <property type="match status" value="1"/>
</dbReference>
<evidence type="ECO:0000313" key="6">
    <source>
        <dbReference type="EMBL" id="HHJ80109.1"/>
    </source>
</evidence>
<dbReference type="InterPro" id="IPR011703">
    <property type="entry name" value="ATPase_AAA-3"/>
</dbReference>
<accession>A0A832J2W1</accession>
<evidence type="ECO:0000256" key="3">
    <source>
        <dbReference type="ARBA" id="ARBA00061607"/>
    </source>
</evidence>
<dbReference type="InterPro" id="IPR027417">
    <property type="entry name" value="P-loop_NTPase"/>
</dbReference>
<evidence type="ECO:0000256" key="2">
    <source>
        <dbReference type="ARBA" id="ARBA00022840"/>
    </source>
</evidence>
<dbReference type="PANTHER" id="PTHR42759">
    <property type="entry name" value="MOXR FAMILY PROTEIN"/>
    <property type="match status" value="1"/>
</dbReference>
<dbReference type="Gene3D" id="3.40.50.300">
    <property type="entry name" value="P-loop containing nucleotide triphosphate hydrolases"/>
    <property type="match status" value="1"/>
</dbReference>
<protein>
    <submittedName>
        <fullName evidence="6">MoxR family ATPase</fullName>
    </submittedName>
</protein>
<dbReference type="GO" id="GO:0005524">
    <property type="term" value="F:ATP binding"/>
    <property type="evidence" value="ECO:0007669"/>
    <property type="project" value="UniProtKB-KW"/>
</dbReference>
<feature type="domain" description="ChlI/MoxR AAA lid" evidence="5">
    <location>
        <begin position="229"/>
        <end position="286"/>
    </location>
</feature>
<organism evidence="6">
    <name type="scientific">Candidatus Tenderia electrophaga</name>
    <dbReference type="NCBI Taxonomy" id="1748243"/>
    <lineage>
        <taxon>Bacteria</taxon>
        <taxon>Pseudomonadati</taxon>
        <taxon>Pseudomonadota</taxon>
        <taxon>Gammaproteobacteria</taxon>
        <taxon>Candidatus Tenderiales</taxon>
        <taxon>Candidatus Tenderiaceae</taxon>
        <taxon>Candidatus Tenderia</taxon>
    </lineage>
</organism>
<dbReference type="Pfam" id="PF07726">
    <property type="entry name" value="AAA_3"/>
    <property type="match status" value="1"/>
</dbReference>
<dbReference type="EMBL" id="DRNF01000038">
    <property type="protein sequence ID" value="HHJ80109.1"/>
    <property type="molecule type" value="Genomic_DNA"/>
</dbReference>
<evidence type="ECO:0000259" key="5">
    <source>
        <dbReference type="Pfam" id="PF17863"/>
    </source>
</evidence>
<name>A0A832J2W1_9GAMM</name>
<dbReference type="SUPFAM" id="SSF52540">
    <property type="entry name" value="P-loop containing nucleoside triphosphate hydrolases"/>
    <property type="match status" value="1"/>
</dbReference>
<feature type="domain" description="ATPase AAA-3" evidence="4">
    <location>
        <begin position="35"/>
        <end position="165"/>
    </location>
</feature>
<dbReference type="PANTHER" id="PTHR42759:SF5">
    <property type="entry name" value="METHANOL DEHYDROGENASE REGULATOR"/>
    <property type="match status" value="1"/>
</dbReference>
<keyword evidence="1" id="KW-0547">Nucleotide-binding</keyword>
<comment type="similarity">
    <text evidence="3">Belongs to the MoxR family.</text>
</comment>